<reference evidence="4" key="1">
    <citation type="submission" date="2020-10" db="EMBL/GenBank/DDBJ databases">
        <authorList>
            <person name="Gilroy R."/>
        </authorList>
    </citation>
    <scope>NUCLEOTIDE SEQUENCE</scope>
    <source>
        <strain evidence="4">CHK195-11698</strain>
    </source>
</reference>
<keyword evidence="2" id="KW-0472">Membrane</keyword>
<dbReference type="PANTHER" id="PTHR24348">
    <property type="entry name" value="SERINE/THREONINE-PROTEIN KINASE UNC-51-RELATED"/>
    <property type="match status" value="1"/>
</dbReference>
<evidence type="ECO:0000313" key="5">
    <source>
        <dbReference type="Proteomes" id="UP000824175"/>
    </source>
</evidence>
<keyword evidence="2" id="KW-0812">Transmembrane</keyword>
<dbReference type="PROSITE" id="PS00107">
    <property type="entry name" value="PROTEIN_KINASE_ATP"/>
    <property type="match status" value="1"/>
</dbReference>
<feature type="domain" description="Protein kinase" evidence="3">
    <location>
        <begin position="9"/>
        <end position="313"/>
    </location>
</feature>
<dbReference type="InterPro" id="IPR000719">
    <property type="entry name" value="Prot_kinase_dom"/>
</dbReference>
<feature type="binding site" evidence="1">
    <location>
        <position position="38"/>
    </location>
    <ligand>
        <name>ATP</name>
        <dbReference type="ChEBI" id="CHEBI:30616"/>
    </ligand>
</feature>
<dbReference type="Proteomes" id="UP000824175">
    <property type="component" value="Unassembled WGS sequence"/>
</dbReference>
<dbReference type="InterPro" id="IPR045269">
    <property type="entry name" value="Atg1-like"/>
</dbReference>
<feature type="transmembrane region" description="Helical" evidence="2">
    <location>
        <begin position="234"/>
        <end position="258"/>
    </location>
</feature>
<dbReference type="SMART" id="SM00220">
    <property type="entry name" value="S_TKc"/>
    <property type="match status" value="1"/>
</dbReference>
<dbReference type="PANTHER" id="PTHR24348:SF68">
    <property type="entry name" value="SERINE_THREONINE-PROTEIN KINASE ATG1C"/>
    <property type="match status" value="1"/>
</dbReference>
<dbReference type="InterPro" id="IPR017441">
    <property type="entry name" value="Protein_kinase_ATP_BS"/>
</dbReference>
<dbReference type="Pfam" id="PF00069">
    <property type="entry name" value="Pkinase"/>
    <property type="match status" value="1"/>
</dbReference>
<dbReference type="GO" id="GO:0005737">
    <property type="term" value="C:cytoplasm"/>
    <property type="evidence" value="ECO:0007669"/>
    <property type="project" value="TreeGrafter"/>
</dbReference>
<keyword evidence="4" id="KW-0808">Transferase</keyword>
<dbReference type="SUPFAM" id="SSF56112">
    <property type="entry name" value="Protein kinase-like (PK-like)"/>
    <property type="match status" value="1"/>
</dbReference>
<evidence type="ECO:0000256" key="2">
    <source>
        <dbReference type="SAM" id="Phobius"/>
    </source>
</evidence>
<proteinExistence type="predicted"/>
<evidence type="ECO:0000259" key="3">
    <source>
        <dbReference type="PROSITE" id="PS50011"/>
    </source>
</evidence>
<dbReference type="GO" id="GO:0005524">
    <property type="term" value="F:ATP binding"/>
    <property type="evidence" value="ECO:0007669"/>
    <property type="project" value="UniProtKB-UniRule"/>
</dbReference>
<comment type="caution">
    <text evidence="4">The sequence shown here is derived from an EMBL/GenBank/DDBJ whole genome shotgun (WGS) entry which is preliminary data.</text>
</comment>
<keyword evidence="2" id="KW-1133">Transmembrane helix</keyword>
<dbReference type="CDD" id="cd14014">
    <property type="entry name" value="STKc_PknB_like"/>
    <property type="match status" value="1"/>
</dbReference>
<dbReference type="AlphaFoldDB" id="A0A9D1HQR5"/>
<keyword evidence="4" id="KW-0723">Serine/threonine-protein kinase</keyword>
<organism evidence="4 5">
    <name type="scientific">Candidatus Fimiplasma intestinipullorum</name>
    <dbReference type="NCBI Taxonomy" id="2840825"/>
    <lineage>
        <taxon>Bacteria</taxon>
        <taxon>Bacillati</taxon>
        <taxon>Bacillota</taxon>
        <taxon>Clostridia</taxon>
        <taxon>Eubacteriales</taxon>
        <taxon>Candidatus Fimiplasma</taxon>
    </lineage>
</organism>
<dbReference type="EMBL" id="DVMJ01000092">
    <property type="protein sequence ID" value="HIU14491.1"/>
    <property type="molecule type" value="Genomic_DNA"/>
</dbReference>
<accession>A0A9D1HQR5</accession>
<dbReference type="InterPro" id="IPR011009">
    <property type="entry name" value="Kinase-like_dom_sf"/>
</dbReference>
<dbReference type="Gene3D" id="1.10.510.10">
    <property type="entry name" value="Transferase(Phosphotransferase) domain 1"/>
    <property type="match status" value="1"/>
</dbReference>
<keyword evidence="1" id="KW-0067">ATP-binding</keyword>
<keyword evidence="1" id="KW-0547">Nucleotide-binding</keyword>
<evidence type="ECO:0000256" key="1">
    <source>
        <dbReference type="PROSITE-ProRule" id="PRU10141"/>
    </source>
</evidence>
<name>A0A9D1HQR5_9FIRM</name>
<gene>
    <name evidence="4" type="ORF">IAD15_10565</name>
</gene>
<dbReference type="GO" id="GO:0004674">
    <property type="term" value="F:protein serine/threonine kinase activity"/>
    <property type="evidence" value="ECO:0007669"/>
    <property type="project" value="UniProtKB-KW"/>
</dbReference>
<reference evidence="4" key="2">
    <citation type="journal article" date="2021" name="PeerJ">
        <title>Extensive microbial diversity within the chicken gut microbiome revealed by metagenomics and culture.</title>
        <authorList>
            <person name="Gilroy R."/>
            <person name="Ravi A."/>
            <person name="Getino M."/>
            <person name="Pursley I."/>
            <person name="Horton D.L."/>
            <person name="Alikhan N.F."/>
            <person name="Baker D."/>
            <person name="Gharbi K."/>
            <person name="Hall N."/>
            <person name="Watson M."/>
            <person name="Adriaenssens E.M."/>
            <person name="Foster-Nyarko E."/>
            <person name="Jarju S."/>
            <person name="Secka A."/>
            <person name="Antonio M."/>
            <person name="Oren A."/>
            <person name="Chaudhuri R.R."/>
            <person name="La Ragione R."/>
            <person name="Hildebrand F."/>
            <person name="Pallen M.J."/>
        </authorList>
    </citation>
    <scope>NUCLEOTIDE SEQUENCE</scope>
    <source>
        <strain evidence="4">CHK195-11698</strain>
    </source>
</reference>
<evidence type="ECO:0000313" key="4">
    <source>
        <dbReference type="EMBL" id="HIU14491.1"/>
    </source>
</evidence>
<sequence>MHPLKDPRFQCISPLGQGSYGKVYQAYDTLLNRVIAIKCLTDPQSEEMAALCLLAGKKHAGLVEIYDVFTDDDQICILMDHVPGANLAMYCARQGRLSRKEARIFLKEVLELLCFLHQDLGIVYNDLKPENIMRQPDGHYRLIDFGSCFLIADPPLRRYGSPAYASPEYVRGDRVDGRSDLYSLGKTAKAVLDERAIRYYQPFLNPCLSPFAKARYASAEQALRQLRIYRARRLVGTGIPVFLMIGLVIMLVLAPVFYQLCLEQGWYVQAISLFPDRLEAYASLYDHYPEESLYQLSYLPIERLDTMEGKAFVLNYVTTCMERKLPLIDRLSEKCADSAWAGILNAKTKKDFDDAFRQLLNQYEASVWQPFIQAYWLEVADQTTVTWLLDGLVEQVEDSQAFRQDIYAKLDRPVLLRTCFHYEPSLELKADLAIRLFQTGAFQEGWLHQALQLTDEPQKRQELEMLILQWGELA</sequence>
<keyword evidence="4" id="KW-0418">Kinase</keyword>
<protein>
    <submittedName>
        <fullName evidence="4">Serine/threonine protein kinase</fullName>
    </submittedName>
</protein>
<dbReference type="PROSITE" id="PS50011">
    <property type="entry name" value="PROTEIN_KINASE_DOM"/>
    <property type="match status" value="1"/>
</dbReference>